<dbReference type="InterPro" id="IPR004134">
    <property type="entry name" value="Peptidase_C1B"/>
</dbReference>
<accession>A0AA36FNE0</accession>
<proteinExistence type="predicted"/>
<organism evidence="10 11">
    <name type="scientific">Octopus vulgaris</name>
    <name type="common">Common octopus</name>
    <dbReference type="NCBI Taxonomy" id="6645"/>
    <lineage>
        <taxon>Eukaryota</taxon>
        <taxon>Metazoa</taxon>
        <taxon>Spiralia</taxon>
        <taxon>Lophotrochozoa</taxon>
        <taxon>Mollusca</taxon>
        <taxon>Cephalopoda</taxon>
        <taxon>Coleoidea</taxon>
        <taxon>Octopodiformes</taxon>
        <taxon>Octopoda</taxon>
        <taxon>Incirrata</taxon>
        <taxon>Octopodidae</taxon>
        <taxon>Octopus</taxon>
    </lineage>
</organism>
<evidence type="ECO:0000256" key="7">
    <source>
        <dbReference type="ARBA" id="ARBA00022801"/>
    </source>
</evidence>
<keyword evidence="11" id="KW-1185">Reference proteome</keyword>
<evidence type="ECO:0000256" key="6">
    <source>
        <dbReference type="ARBA" id="ARBA00022670"/>
    </source>
</evidence>
<reference evidence="10" key="1">
    <citation type="submission" date="2023-08" db="EMBL/GenBank/DDBJ databases">
        <authorList>
            <person name="Alioto T."/>
            <person name="Alioto T."/>
            <person name="Gomez Garrido J."/>
        </authorList>
    </citation>
    <scope>NUCLEOTIDE SEQUENCE</scope>
</reference>
<dbReference type="GO" id="GO:0005737">
    <property type="term" value="C:cytoplasm"/>
    <property type="evidence" value="ECO:0007669"/>
    <property type="project" value="UniProtKB-SubCell"/>
</dbReference>
<dbReference type="PROSITE" id="PS00139">
    <property type="entry name" value="THIOL_PROTEASE_CYS"/>
    <property type="match status" value="1"/>
</dbReference>
<evidence type="ECO:0000256" key="3">
    <source>
        <dbReference type="ARBA" id="ARBA00012465"/>
    </source>
</evidence>
<comment type="subcellular location">
    <subcellularLocation>
        <location evidence="2">Cytoplasm</location>
    </subcellularLocation>
</comment>
<dbReference type="Proteomes" id="UP001162480">
    <property type="component" value="Chromosome 30"/>
</dbReference>
<dbReference type="EMBL" id="OX597843">
    <property type="protein sequence ID" value="CAI9744397.1"/>
    <property type="molecule type" value="Genomic_DNA"/>
</dbReference>
<dbReference type="InterPro" id="IPR000169">
    <property type="entry name" value="Pept_cys_AS"/>
</dbReference>
<protein>
    <recommendedName>
        <fullName evidence="4">Bleomycin hydrolase</fullName>
        <ecNumber evidence="3">3.4.22.40</ecNumber>
    </recommendedName>
</protein>
<keyword evidence="5" id="KW-0963">Cytoplasm</keyword>
<name>A0AA36FNE0_OCTVU</name>
<dbReference type="GO" id="GO:0043418">
    <property type="term" value="P:homocysteine catabolic process"/>
    <property type="evidence" value="ECO:0007669"/>
    <property type="project" value="TreeGrafter"/>
</dbReference>
<dbReference type="Gene3D" id="3.90.70.10">
    <property type="entry name" value="Cysteine proteinases"/>
    <property type="match status" value="1"/>
</dbReference>
<feature type="region of interest" description="Disordered" evidence="9">
    <location>
        <begin position="203"/>
        <end position="247"/>
    </location>
</feature>
<dbReference type="GO" id="GO:0009636">
    <property type="term" value="P:response to toxic substance"/>
    <property type="evidence" value="ECO:0007669"/>
    <property type="project" value="TreeGrafter"/>
</dbReference>
<dbReference type="CDD" id="cd00585">
    <property type="entry name" value="Peptidase_C1B"/>
    <property type="match status" value="1"/>
</dbReference>
<keyword evidence="8" id="KW-0788">Thiol protease</keyword>
<evidence type="ECO:0000256" key="5">
    <source>
        <dbReference type="ARBA" id="ARBA00022490"/>
    </source>
</evidence>
<dbReference type="GO" id="GO:0006508">
    <property type="term" value="P:proteolysis"/>
    <property type="evidence" value="ECO:0007669"/>
    <property type="project" value="UniProtKB-KW"/>
</dbReference>
<dbReference type="PANTHER" id="PTHR10363">
    <property type="entry name" value="BLEOMYCIN HYDROLASE"/>
    <property type="match status" value="1"/>
</dbReference>
<evidence type="ECO:0000313" key="10">
    <source>
        <dbReference type="EMBL" id="CAI9744397.1"/>
    </source>
</evidence>
<evidence type="ECO:0000256" key="1">
    <source>
        <dbReference type="ARBA" id="ARBA00000423"/>
    </source>
</evidence>
<gene>
    <name evidence="10" type="ORF">OCTVUL_1B019683</name>
</gene>
<keyword evidence="6" id="KW-0645">Protease</keyword>
<sequence>MTASCKNSICAVEDMKDAVEEESHEEELPDGSKVKHKLMRVRSESIDKKLTEKLVKVVEKLKAPKEHTTVEDYETVLPDGTIHRVHKVIKHSVSHIQREHQHEGMVEKVFDGVVKIPGSESQETLETFERPPHPETIIEQVEEVLPSGQVQKRKIIKNRMIHNIKTRHESFDNDLGQQNEEYEIDEVIPGTETCFYADIDGSSNVSSASCSDVEDMEEESDTKKTDLEREEEEEEEEEEDGISRGIPQATLDKLRDEFVANDRLMFTQGVCNHVNINEISRCPRQLLDVNHVFNIKVEEAKPVTHQRASGRCWIFAALNQMRIPFMEKFEVPEFEFSQAYLFFWDKLERSNFILDAFIDCARNGNTAGSRVVDHLLVNASDDGGQWDMLVNLISKYGIVPKNIYPDTVSCEASRYLVSIISHKMREYCKILQENVVKGVADADLQVLKEGMVKELYTILSVTLGTPPKEFVWDYYNKSKVYHSIGPISPHDFYHEHIKPVFDVSDMVCLVNDPRPSSLYNKTYTVEYLGNMTSGNPVIYINQPIEKLKHYALMQLQSKKSVWFGCDHSHQNQLKGIGCLDMRAHDYKKVFGFNIHSLDKADRLLYRGSLMTHAMLFTGANVEGEKTAKWRVENSWGDEDGDKGYLVMSDDWFSEFVYEVVIDKKFLPADLLELLKVKPTVLPAWDPMGSLAQ</sequence>
<evidence type="ECO:0000256" key="9">
    <source>
        <dbReference type="SAM" id="MobiDB-lite"/>
    </source>
</evidence>
<evidence type="ECO:0000313" key="11">
    <source>
        <dbReference type="Proteomes" id="UP001162480"/>
    </source>
</evidence>
<dbReference type="PANTHER" id="PTHR10363:SF2">
    <property type="entry name" value="BLEOMYCIN HYDROLASE"/>
    <property type="match status" value="1"/>
</dbReference>
<feature type="compositionally biased region" description="Acidic residues" evidence="9">
    <location>
        <begin position="228"/>
        <end position="240"/>
    </location>
</feature>
<dbReference type="GO" id="GO:0070005">
    <property type="term" value="F:cysteine-type aminopeptidase activity"/>
    <property type="evidence" value="ECO:0007669"/>
    <property type="project" value="InterPro"/>
</dbReference>
<comment type="catalytic activity">
    <reaction evidence="1">
        <text>Inactivates bleomycin B2 (a cytotoxic glycometallopeptide) by hydrolysis of a carboxyamide bond of beta-aminoalanine, but also shows general aminopeptidase activity. The specificity varies somewhat with source, but amino acid arylamides of Met, Leu and Ala are preferred.</text>
        <dbReference type="EC" id="3.4.22.40"/>
    </reaction>
</comment>
<dbReference type="GO" id="GO:0004197">
    <property type="term" value="F:cysteine-type endopeptidase activity"/>
    <property type="evidence" value="ECO:0007669"/>
    <property type="project" value="UniProtKB-EC"/>
</dbReference>
<dbReference type="SUPFAM" id="SSF54001">
    <property type="entry name" value="Cysteine proteinases"/>
    <property type="match status" value="1"/>
</dbReference>
<dbReference type="Pfam" id="PF03051">
    <property type="entry name" value="Peptidase_C1_2"/>
    <property type="match status" value="1"/>
</dbReference>
<dbReference type="AlphaFoldDB" id="A0AA36FNE0"/>
<evidence type="ECO:0000256" key="4">
    <source>
        <dbReference type="ARBA" id="ARBA00022227"/>
    </source>
</evidence>
<keyword evidence="7" id="KW-0378">Hydrolase</keyword>
<dbReference type="InterPro" id="IPR038765">
    <property type="entry name" value="Papain-like_cys_pep_sf"/>
</dbReference>
<evidence type="ECO:0000256" key="8">
    <source>
        <dbReference type="ARBA" id="ARBA00022807"/>
    </source>
</evidence>
<evidence type="ECO:0000256" key="2">
    <source>
        <dbReference type="ARBA" id="ARBA00004496"/>
    </source>
</evidence>
<dbReference type="FunFam" id="3.90.70.10:FF:000021">
    <property type="entry name" value="Bleomycin hydrolase"/>
    <property type="match status" value="1"/>
</dbReference>
<dbReference type="EC" id="3.4.22.40" evidence="3"/>